<evidence type="ECO:0000313" key="2">
    <source>
        <dbReference type="Proteomes" id="UP000553059"/>
    </source>
</evidence>
<dbReference type="AlphaFoldDB" id="A0A7C6Z5W8"/>
<dbReference type="EMBL" id="DUTF01000299">
    <property type="protein sequence ID" value="HHY27806.1"/>
    <property type="molecule type" value="Genomic_DNA"/>
</dbReference>
<gene>
    <name evidence="1" type="ORF">GX523_13885</name>
</gene>
<name>A0A7C6Z5W8_9FIRM</name>
<accession>A0A7C6Z5W8</accession>
<proteinExistence type="predicted"/>
<reference evidence="1 2" key="1">
    <citation type="journal article" date="2020" name="Biotechnol. Biofuels">
        <title>New insights from the biogas microbiome by comprehensive genome-resolved metagenomics of nearly 1600 species originating from multiple anaerobic digesters.</title>
        <authorList>
            <person name="Campanaro S."/>
            <person name="Treu L."/>
            <person name="Rodriguez-R L.M."/>
            <person name="Kovalovszki A."/>
            <person name="Ziels R.M."/>
            <person name="Maus I."/>
            <person name="Zhu X."/>
            <person name="Kougias P.G."/>
            <person name="Basile A."/>
            <person name="Luo G."/>
            <person name="Schluter A."/>
            <person name="Konstantinidis K.T."/>
            <person name="Angelidaki I."/>
        </authorList>
    </citation>
    <scope>NUCLEOTIDE SEQUENCE [LARGE SCALE GENOMIC DNA]</scope>
    <source>
        <strain evidence="1">AS05jafATM_4</strain>
    </source>
</reference>
<evidence type="ECO:0000313" key="1">
    <source>
        <dbReference type="EMBL" id="HHY27806.1"/>
    </source>
</evidence>
<evidence type="ECO:0008006" key="3">
    <source>
        <dbReference type="Google" id="ProtNLM"/>
    </source>
</evidence>
<protein>
    <recommendedName>
        <fullName evidence="3">Cytosolic protein</fullName>
    </recommendedName>
</protein>
<comment type="caution">
    <text evidence="1">The sequence shown here is derived from an EMBL/GenBank/DDBJ whole genome shotgun (WGS) entry which is preliminary data.</text>
</comment>
<sequence length="173" mass="20383">MLRSKEDLTHQQALDLLEDFAKRWLAHDGLWFQSIERERGIEEAIHHDIEAWRHFTVIEAKRIQEFLKLPPQGGLDALERALAFRLYAFLNQQTIERPDRKTLIFKMTDCRVQGARRRKQLPDFPCKPVGEVEYSLFAATIDSRISTRCLACPPDQDSRDYYCGWEFTLVENE</sequence>
<dbReference type="Proteomes" id="UP000553059">
    <property type="component" value="Unassembled WGS sequence"/>
</dbReference>
<organism evidence="1 2">
    <name type="scientific">Desulfitobacterium dehalogenans</name>
    <dbReference type="NCBI Taxonomy" id="36854"/>
    <lineage>
        <taxon>Bacteria</taxon>
        <taxon>Bacillati</taxon>
        <taxon>Bacillota</taxon>
        <taxon>Clostridia</taxon>
        <taxon>Eubacteriales</taxon>
        <taxon>Desulfitobacteriaceae</taxon>
        <taxon>Desulfitobacterium</taxon>
    </lineage>
</organism>
<dbReference type="Pfam" id="PF19620">
    <property type="entry name" value="DUF6125"/>
    <property type="match status" value="1"/>
</dbReference>